<organism evidence="1 2">
    <name type="scientific">Rotaria magnacalcarata</name>
    <dbReference type="NCBI Taxonomy" id="392030"/>
    <lineage>
        <taxon>Eukaryota</taxon>
        <taxon>Metazoa</taxon>
        <taxon>Spiralia</taxon>
        <taxon>Gnathifera</taxon>
        <taxon>Rotifera</taxon>
        <taxon>Eurotatoria</taxon>
        <taxon>Bdelloidea</taxon>
        <taxon>Philodinida</taxon>
        <taxon>Philodinidae</taxon>
        <taxon>Rotaria</taxon>
    </lineage>
</organism>
<comment type="caution">
    <text evidence="1">The sequence shown here is derived from an EMBL/GenBank/DDBJ whole genome shotgun (WGS) entry which is preliminary data.</text>
</comment>
<reference evidence="1" key="1">
    <citation type="submission" date="2021-02" db="EMBL/GenBank/DDBJ databases">
        <authorList>
            <person name="Nowell W R."/>
        </authorList>
    </citation>
    <scope>NUCLEOTIDE SEQUENCE</scope>
</reference>
<dbReference type="EMBL" id="CAJOBG010074194">
    <property type="protein sequence ID" value="CAF4606850.1"/>
    <property type="molecule type" value="Genomic_DNA"/>
</dbReference>
<evidence type="ECO:0000313" key="1">
    <source>
        <dbReference type="EMBL" id="CAF4606850.1"/>
    </source>
</evidence>
<dbReference type="PANTHER" id="PTHR21325:SF31">
    <property type="entry name" value="GH22081P-RELATED"/>
    <property type="match status" value="1"/>
</dbReference>
<feature type="non-terminal residue" evidence="1">
    <location>
        <position position="78"/>
    </location>
</feature>
<name>A0A821CA40_9BILA</name>
<keyword evidence="2" id="KW-1185">Reference proteome</keyword>
<sequence length="78" mass="8846">SIPNALRQYNPDLKGFSTKFSVIFLNGQNATNNGLNVAKSGDRSNHMPDQAEILMSRIKDEKLCDWNNDWKIITFFVG</sequence>
<proteinExistence type="predicted"/>
<accession>A0A821CA40</accession>
<dbReference type="GO" id="GO:0006644">
    <property type="term" value="P:phospholipid metabolic process"/>
    <property type="evidence" value="ECO:0007669"/>
    <property type="project" value="TreeGrafter"/>
</dbReference>
<gene>
    <name evidence="1" type="ORF">OVN521_LOCUS45391</name>
</gene>
<dbReference type="PANTHER" id="PTHR21325">
    <property type="entry name" value="PHOSPHOLIPASE B, PLB1"/>
    <property type="match status" value="1"/>
</dbReference>
<feature type="non-terminal residue" evidence="1">
    <location>
        <position position="1"/>
    </location>
</feature>
<protein>
    <submittedName>
        <fullName evidence="1">Uncharacterized protein</fullName>
    </submittedName>
</protein>
<evidence type="ECO:0000313" key="2">
    <source>
        <dbReference type="Proteomes" id="UP000663866"/>
    </source>
</evidence>
<dbReference type="AlphaFoldDB" id="A0A821CA40"/>
<dbReference type="Proteomes" id="UP000663866">
    <property type="component" value="Unassembled WGS sequence"/>
</dbReference>
<dbReference type="GO" id="GO:0004620">
    <property type="term" value="F:phospholipase activity"/>
    <property type="evidence" value="ECO:0007669"/>
    <property type="project" value="InterPro"/>
</dbReference>
<dbReference type="InterPro" id="IPR038885">
    <property type="entry name" value="PLB1"/>
</dbReference>